<name>A0ABY4KPM4_9PSED</name>
<evidence type="ECO:0000256" key="5">
    <source>
        <dbReference type="ARBA" id="ARBA00023163"/>
    </source>
</evidence>
<dbReference type="InterPro" id="IPR013324">
    <property type="entry name" value="RNA_pol_sigma_r3/r4-like"/>
</dbReference>
<dbReference type="PANTHER" id="PTHR43133">
    <property type="entry name" value="RNA POLYMERASE ECF-TYPE SIGMA FACTO"/>
    <property type="match status" value="1"/>
</dbReference>
<dbReference type="Gene3D" id="1.10.1740.10">
    <property type="match status" value="1"/>
</dbReference>
<sequence>MGTAKTEALATQQVLAAPCAVSPDERLMNDSEQDLIQQAARGDRQAFGTLVRVHQARVFHFLRRLLGSADEAADLTQETFIRAFQALPRWRPEARLQTWLLQIARNAALDALRQRQRHVDVAPEELAEPVDPAPSPLSRLQTGRDLALLERLLARLPHEQREILLLREVEGLAYDELAATLQLNAGTVKSRLARAREALLHGYRQANGGTLDD</sequence>
<evidence type="ECO:0000259" key="7">
    <source>
        <dbReference type="Pfam" id="PF08281"/>
    </source>
</evidence>
<keyword evidence="2" id="KW-0805">Transcription regulation</keyword>
<dbReference type="SUPFAM" id="SSF88659">
    <property type="entry name" value="Sigma3 and sigma4 domains of RNA polymerase sigma factors"/>
    <property type="match status" value="1"/>
</dbReference>
<gene>
    <name evidence="8" type="ORF">M0M42_20885</name>
</gene>
<dbReference type="PANTHER" id="PTHR43133:SF8">
    <property type="entry name" value="RNA POLYMERASE SIGMA FACTOR HI_1459-RELATED"/>
    <property type="match status" value="1"/>
</dbReference>
<dbReference type="SUPFAM" id="SSF88946">
    <property type="entry name" value="Sigma2 domain of RNA polymerase sigma factors"/>
    <property type="match status" value="1"/>
</dbReference>
<dbReference type="Proteomes" id="UP000831189">
    <property type="component" value="Chromosome"/>
</dbReference>
<dbReference type="InterPro" id="IPR039425">
    <property type="entry name" value="RNA_pol_sigma-70-like"/>
</dbReference>
<dbReference type="CDD" id="cd06171">
    <property type="entry name" value="Sigma70_r4"/>
    <property type="match status" value="1"/>
</dbReference>
<evidence type="ECO:0000256" key="3">
    <source>
        <dbReference type="ARBA" id="ARBA00023082"/>
    </source>
</evidence>
<evidence type="ECO:0000313" key="8">
    <source>
        <dbReference type="EMBL" id="UPQ82801.1"/>
    </source>
</evidence>
<evidence type="ECO:0000256" key="2">
    <source>
        <dbReference type="ARBA" id="ARBA00023015"/>
    </source>
</evidence>
<evidence type="ECO:0000313" key="9">
    <source>
        <dbReference type="Proteomes" id="UP000831189"/>
    </source>
</evidence>
<dbReference type="Gene3D" id="1.10.10.10">
    <property type="entry name" value="Winged helix-like DNA-binding domain superfamily/Winged helix DNA-binding domain"/>
    <property type="match status" value="1"/>
</dbReference>
<dbReference type="Pfam" id="PF04542">
    <property type="entry name" value="Sigma70_r2"/>
    <property type="match status" value="1"/>
</dbReference>
<dbReference type="InterPro" id="IPR013249">
    <property type="entry name" value="RNA_pol_sigma70_r4_t2"/>
</dbReference>
<accession>A0ABY4KPM4</accession>
<dbReference type="InterPro" id="IPR014284">
    <property type="entry name" value="RNA_pol_sigma-70_dom"/>
</dbReference>
<dbReference type="InterPro" id="IPR007627">
    <property type="entry name" value="RNA_pol_sigma70_r2"/>
</dbReference>
<keyword evidence="5" id="KW-0804">Transcription</keyword>
<feature type="domain" description="RNA polymerase sigma-70 region 2" evidence="6">
    <location>
        <begin position="50"/>
        <end position="117"/>
    </location>
</feature>
<dbReference type="EMBL" id="CP096208">
    <property type="protein sequence ID" value="UPQ82801.1"/>
    <property type="molecule type" value="Genomic_DNA"/>
</dbReference>
<dbReference type="InterPro" id="IPR013325">
    <property type="entry name" value="RNA_pol_sigma_r2"/>
</dbReference>
<feature type="domain" description="RNA polymerase sigma factor 70 region 4 type 2" evidence="7">
    <location>
        <begin position="148"/>
        <end position="199"/>
    </location>
</feature>
<organism evidence="8 9">
    <name type="scientific">Pseudomonas knackmussii</name>
    <dbReference type="NCBI Taxonomy" id="65741"/>
    <lineage>
        <taxon>Bacteria</taxon>
        <taxon>Pseudomonadati</taxon>
        <taxon>Pseudomonadota</taxon>
        <taxon>Gammaproteobacteria</taxon>
        <taxon>Pseudomonadales</taxon>
        <taxon>Pseudomonadaceae</taxon>
        <taxon>Pseudomonas</taxon>
    </lineage>
</organism>
<reference evidence="8 9" key="1">
    <citation type="submission" date="2022-04" db="EMBL/GenBank/DDBJ databases">
        <title>Pseudomonas knackmussii B09-2.</title>
        <authorList>
            <person name="Deng Y."/>
        </authorList>
    </citation>
    <scope>NUCLEOTIDE SEQUENCE [LARGE SCALE GENOMIC DNA]</scope>
    <source>
        <strain evidence="8 9">B09-2</strain>
    </source>
</reference>
<proteinExistence type="inferred from homology"/>
<evidence type="ECO:0000256" key="4">
    <source>
        <dbReference type="ARBA" id="ARBA00023125"/>
    </source>
</evidence>
<dbReference type="InterPro" id="IPR036388">
    <property type="entry name" value="WH-like_DNA-bd_sf"/>
</dbReference>
<protein>
    <submittedName>
        <fullName evidence="8">Sigma-70 family RNA polymerase sigma factor</fullName>
    </submittedName>
</protein>
<keyword evidence="4" id="KW-0238">DNA-binding</keyword>
<dbReference type="NCBIfam" id="TIGR02937">
    <property type="entry name" value="sigma70-ECF"/>
    <property type="match status" value="1"/>
</dbReference>
<dbReference type="Pfam" id="PF08281">
    <property type="entry name" value="Sigma70_r4_2"/>
    <property type="match status" value="1"/>
</dbReference>
<evidence type="ECO:0000256" key="1">
    <source>
        <dbReference type="ARBA" id="ARBA00010641"/>
    </source>
</evidence>
<keyword evidence="9" id="KW-1185">Reference proteome</keyword>
<comment type="similarity">
    <text evidence="1">Belongs to the sigma-70 factor family. ECF subfamily.</text>
</comment>
<evidence type="ECO:0000259" key="6">
    <source>
        <dbReference type="Pfam" id="PF04542"/>
    </source>
</evidence>
<keyword evidence="3" id="KW-0731">Sigma factor</keyword>